<dbReference type="EMBL" id="QXWZ01000037">
    <property type="protein sequence ID" value="NBI80201.1"/>
    <property type="molecule type" value="Genomic_DNA"/>
</dbReference>
<evidence type="ECO:0000313" key="4">
    <source>
        <dbReference type="Proteomes" id="UP000446348"/>
    </source>
</evidence>
<dbReference type="Gene3D" id="3.40.50.150">
    <property type="entry name" value="Vaccinia Virus protein VP39"/>
    <property type="match status" value="1"/>
</dbReference>
<name>A0A845ST41_9FIRM</name>
<keyword evidence="3" id="KW-0489">Methyltransferase</keyword>
<dbReference type="Pfam" id="PF08241">
    <property type="entry name" value="Methyltransf_11"/>
    <property type="match status" value="1"/>
</dbReference>
<dbReference type="Proteomes" id="UP000462501">
    <property type="component" value="Unassembled WGS sequence"/>
</dbReference>
<organism evidence="3 5">
    <name type="scientific">Anaerotruncus colihominis</name>
    <dbReference type="NCBI Taxonomy" id="169435"/>
    <lineage>
        <taxon>Bacteria</taxon>
        <taxon>Bacillati</taxon>
        <taxon>Bacillota</taxon>
        <taxon>Clostridia</taxon>
        <taxon>Eubacteriales</taxon>
        <taxon>Oscillospiraceae</taxon>
        <taxon>Anaerotruncus</taxon>
    </lineage>
</organism>
<dbReference type="InterPro" id="IPR029063">
    <property type="entry name" value="SAM-dependent_MTases_sf"/>
</dbReference>
<dbReference type="AlphaFoldDB" id="A0A845ST41"/>
<evidence type="ECO:0000313" key="2">
    <source>
        <dbReference type="EMBL" id="NBI80201.1"/>
    </source>
</evidence>
<sequence>MYNEYDNETFFNEYAKMPRSQEGLSAAGEWRQLKPLFPCLNGKSVLDLGCGYGWHCKFSVELGAAHVLGIDISRKMIEEAKKRNRMPEIEYRVCAINDYAYPENAWDFVISNLALHYIENLERVFQNVYGTLKPGGVFLFNIEHPVFTAGVGQDWVCTDGGKPLHWPVDNYFMPGERRTHFLGCDVVKQHHTLTQILMGLLSHGFVLEAVEEAKPPKEMMNIPGIADELRRPMMLLVKASVKKVS</sequence>
<evidence type="ECO:0000259" key="1">
    <source>
        <dbReference type="Pfam" id="PF08241"/>
    </source>
</evidence>
<reference evidence="2 4" key="1">
    <citation type="submission" date="2018-08" db="EMBL/GenBank/DDBJ databases">
        <title>Murine metabolic-syndrome-specific gut microbial biobank.</title>
        <authorList>
            <person name="Liu C."/>
        </authorList>
    </citation>
    <scope>NUCLEOTIDE SEQUENCE [LARGE SCALE GENOMIC DNA]</scope>
    <source>
        <strain evidence="2 4">X69</strain>
    </source>
</reference>
<reference evidence="3 5" key="2">
    <citation type="submission" date="2019-06" db="EMBL/GenBank/DDBJ databases">
        <title>Draft genome sequences of 15 bacterial species constituting the stable defined intestinal microbiota of the GM15 gnotobiotic mouse model.</title>
        <authorList>
            <person name="Elie C."/>
            <person name="Mathieu A."/>
            <person name="Saliou A."/>
            <person name="Darnaud M."/>
            <person name="Leulier F."/>
            <person name="Tamellini A."/>
        </authorList>
    </citation>
    <scope>NUCLEOTIDE SEQUENCE [LARGE SCALE GENOMIC DNA]</scope>
    <source>
        <strain evidence="3 5">JM4-15</strain>
    </source>
</reference>
<feature type="domain" description="Methyltransferase type 11" evidence="1">
    <location>
        <begin position="46"/>
        <end position="140"/>
    </location>
</feature>
<accession>A0A845ST41</accession>
<dbReference type="RefSeq" id="WP_160210898.1">
    <property type="nucleotide sequence ID" value="NZ_QXWZ01000037.1"/>
</dbReference>
<dbReference type="GO" id="GO:0008757">
    <property type="term" value="F:S-adenosylmethionine-dependent methyltransferase activity"/>
    <property type="evidence" value="ECO:0007669"/>
    <property type="project" value="InterPro"/>
</dbReference>
<evidence type="ECO:0000313" key="5">
    <source>
        <dbReference type="Proteomes" id="UP000462501"/>
    </source>
</evidence>
<evidence type="ECO:0000313" key="3">
    <source>
        <dbReference type="EMBL" id="NDO39686.1"/>
    </source>
</evidence>
<dbReference type="InterPro" id="IPR013216">
    <property type="entry name" value="Methyltransf_11"/>
</dbReference>
<keyword evidence="3" id="KW-0808">Transferase</keyword>
<dbReference type="CDD" id="cd02440">
    <property type="entry name" value="AdoMet_MTases"/>
    <property type="match status" value="1"/>
</dbReference>
<dbReference type="SUPFAM" id="SSF53335">
    <property type="entry name" value="S-adenosyl-L-methionine-dependent methyltransferases"/>
    <property type="match status" value="1"/>
</dbReference>
<comment type="caution">
    <text evidence="3">The sequence shown here is derived from an EMBL/GenBank/DDBJ whole genome shotgun (WGS) entry which is preliminary data.</text>
</comment>
<dbReference type="EMBL" id="VIQT01000014">
    <property type="protein sequence ID" value="NDO39686.1"/>
    <property type="molecule type" value="Genomic_DNA"/>
</dbReference>
<gene>
    <name evidence="2" type="ORF">D3Z39_15295</name>
    <name evidence="3" type="ORF">FMM72_10605</name>
</gene>
<dbReference type="OrthoDB" id="7365827at2"/>
<dbReference type="GO" id="GO:0032259">
    <property type="term" value="P:methylation"/>
    <property type="evidence" value="ECO:0007669"/>
    <property type="project" value="UniProtKB-KW"/>
</dbReference>
<protein>
    <submittedName>
        <fullName evidence="3">Class I SAM-dependent methyltransferase</fullName>
    </submittedName>
</protein>
<dbReference type="PANTHER" id="PTHR43861">
    <property type="entry name" value="TRANS-ACONITATE 2-METHYLTRANSFERASE-RELATED"/>
    <property type="match status" value="1"/>
</dbReference>
<proteinExistence type="predicted"/>
<dbReference type="Proteomes" id="UP000446348">
    <property type="component" value="Unassembled WGS sequence"/>
</dbReference>